<dbReference type="AlphaFoldDB" id="A0A074WKP0"/>
<gene>
    <name evidence="2" type="ORF">M436DRAFT_45247</name>
</gene>
<evidence type="ECO:0000313" key="3">
    <source>
        <dbReference type="Proteomes" id="UP000027730"/>
    </source>
</evidence>
<evidence type="ECO:0000313" key="2">
    <source>
        <dbReference type="EMBL" id="KEQ73700.1"/>
    </source>
</evidence>
<dbReference type="GeneID" id="25410299"/>
<keyword evidence="3" id="KW-1185">Reference proteome</keyword>
<dbReference type="PROSITE" id="PS50181">
    <property type="entry name" value="FBOX"/>
    <property type="match status" value="1"/>
</dbReference>
<sequence length="239" mass="27282">MTDTHVPHLPNEILYEIVSYVADEDVLNLRLSDRTFHSVTADRFEVTFFKSRAYDMSTKGLEALVKITEQPTFARHIKTIVIGHGGKVYPGEHRDLLVQAFQNLASIGNTISLGLRQVRKCRNYRRRHRVVLRHTLRFFREKVLGAAVHARMPLGDFVADLQSASQKRRFPSVTDDWSLAIQRDLRFGAVGHNQFSGLSIKLGMTGSDSSSLGHIFVDKFDKRLEVLNAGTWAWQRHLQ</sequence>
<reference evidence="2 3" key="1">
    <citation type="journal article" date="2014" name="BMC Genomics">
        <title>Genome sequencing of four Aureobasidium pullulans varieties: biotechnological potential, stress tolerance, and description of new species.</title>
        <authorList>
            <person name="Gostin Ar C."/>
            <person name="Ohm R.A."/>
            <person name="Kogej T."/>
            <person name="Sonjak S."/>
            <person name="Turk M."/>
            <person name="Zajc J."/>
            <person name="Zalar P."/>
            <person name="Grube M."/>
            <person name="Sun H."/>
            <person name="Han J."/>
            <person name="Sharma A."/>
            <person name="Chiniquy J."/>
            <person name="Ngan C.Y."/>
            <person name="Lipzen A."/>
            <person name="Barry K."/>
            <person name="Grigoriev I.V."/>
            <person name="Gunde-Cimerman N."/>
        </authorList>
    </citation>
    <scope>NUCLEOTIDE SEQUENCE [LARGE SCALE GENOMIC DNA]</scope>
    <source>
        <strain evidence="2 3">CBS 147.97</strain>
    </source>
</reference>
<organism evidence="2 3">
    <name type="scientific">Aureobasidium namibiae CBS 147.97</name>
    <dbReference type="NCBI Taxonomy" id="1043004"/>
    <lineage>
        <taxon>Eukaryota</taxon>
        <taxon>Fungi</taxon>
        <taxon>Dikarya</taxon>
        <taxon>Ascomycota</taxon>
        <taxon>Pezizomycotina</taxon>
        <taxon>Dothideomycetes</taxon>
        <taxon>Dothideomycetidae</taxon>
        <taxon>Dothideales</taxon>
        <taxon>Saccotheciaceae</taxon>
        <taxon>Aureobasidium</taxon>
    </lineage>
</organism>
<dbReference type="OrthoDB" id="3939582at2759"/>
<accession>A0A074WKP0</accession>
<protein>
    <recommendedName>
        <fullName evidence="1">F-box domain-containing protein</fullName>
    </recommendedName>
</protein>
<dbReference type="Proteomes" id="UP000027730">
    <property type="component" value="Unassembled WGS sequence"/>
</dbReference>
<proteinExistence type="predicted"/>
<dbReference type="InterPro" id="IPR001810">
    <property type="entry name" value="F-box_dom"/>
</dbReference>
<evidence type="ECO:0000259" key="1">
    <source>
        <dbReference type="PROSITE" id="PS50181"/>
    </source>
</evidence>
<name>A0A074WKP0_9PEZI</name>
<dbReference type="RefSeq" id="XP_013427997.1">
    <property type="nucleotide sequence ID" value="XM_013572543.1"/>
</dbReference>
<dbReference type="HOGENOM" id="CLU_1160910_0_0_1"/>
<feature type="domain" description="F-box" evidence="1">
    <location>
        <begin position="3"/>
        <end position="52"/>
    </location>
</feature>
<dbReference type="EMBL" id="KL584708">
    <property type="protein sequence ID" value="KEQ73700.1"/>
    <property type="molecule type" value="Genomic_DNA"/>
</dbReference>